<dbReference type="PANTHER" id="PTHR34501">
    <property type="entry name" value="PROTEIN YDDL-RELATED"/>
    <property type="match status" value="1"/>
</dbReference>
<keyword evidence="5" id="KW-0812">Transmembrane</keyword>
<evidence type="ECO:0000313" key="13">
    <source>
        <dbReference type="EMBL" id="PMS17310.1"/>
    </source>
</evidence>
<dbReference type="GO" id="GO:0046930">
    <property type="term" value="C:pore complex"/>
    <property type="evidence" value="ECO:0007669"/>
    <property type="project" value="UniProtKB-KW"/>
</dbReference>
<keyword evidence="9" id="KW-0472">Membrane</keyword>
<keyword evidence="10" id="KW-0998">Cell outer membrane</keyword>
<evidence type="ECO:0000256" key="11">
    <source>
        <dbReference type="SAM" id="SignalP"/>
    </source>
</evidence>
<comment type="caution">
    <text evidence="13">The sequence shown here is derived from an EMBL/GenBank/DDBJ whole genome shotgun (WGS) entry which is preliminary data.</text>
</comment>
<dbReference type="AlphaFoldDB" id="A0A2N7VJI1"/>
<keyword evidence="6 11" id="KW-0732">Signal</keyword>
<comment type="subcellular location">
    <subcellularLocation>
        <location evidence="1">Cell outer membrane</location>
        <topology evidence="1">Multi-pass membrane protein</topology>
    </subcellularLocation>
</comment>
<reference evidence="13 14" key="1">
    <citation type="submission" date="2018-01" db="EMBL/GenBank/DDBJ databases">
        <title>Whole genome analyses suggest that Burkholderia sensu lato contains two further novel genera in the rhizoxinica-symbiotica group Mycetohabitans gen. nov., and Trinickia gen. nov.: implications for the evolution of diazotrophy and nodulation in the Burkholderiaceae.</title>
        <authorList>
            <person name="Estrada-de los Santos P."/>
            <person name="Palmer M."/>
            <person name="Chavez-Ramirez B."/>
            <person name="Beukes C."/>
            <person name="Steenkamp E.T."/>
            <person name="Hirsch A.M."/>
            <person name="Manyaka P."/>
            <person name="Maluk M."/>
            <person name="Lafos M."/>
            <person name="Crook M."/>
            <person name="Gross E."/>
            <person name="Simon M.F."/>
            <person name="Bueno dos Reis Junior F."/>
            <person name="Poole P.S."/>
            <person name="Venter S.N."/>
            <person name="James E.K."/>
        </authorList>
    </citation>
    <scope>NUCLEOTIDE SEQUENCE [LARGE SCALE GENOMIC DNA]</scope>
    <source>
        <strain evidence="13 14">GP25-8</strain>
    </source>
</reference>
<dbReference type="Gene3D" id="2.40.160.10">
    <property type="entry name" value="Porin"/>
    <property type="match status" value="1"/>
</dbReference>
<feature type="signal peptide" evidence="11">
    <location>
        <begin position="1"/>
        <end position="19"/>
    </location>
</feature>
<dbReference type="PANTHER" id="PTHR34501:SF9">
    <property type="entry name" value="MAJOR OUTER MEMBRANE PROTEIN P.IA"/>
    <property type="match status" value="1"/>
</dbReference>
<accession>A0A2N7VJI1</accession>
<feature type="chain" id="PRO_5014614297" evidence="11">
    <location>
        <begin position="20"/>
        <end position="408"/>
    </location>
</feature>
<evidence type="ECO:0000313" key="14">
    <source>
        <dbReference type="Proteomes" id="UP000235347"/>
    </source>
</evidence>
<dbReference type="Pfam" id="PF13609">
    <property type="entry name" value="Porin_4"/>
    <property type="match status" value="1"/>
</dbReference>
<keyword evidence="3" id="KW-0813">Transport</keyword>
<keyword evidence="4" id="KW-1134">Transmembrane beta strand</keyword>
<dbReference type="RefSeq" id="WP_102612426.1">
    <property type="nucleotide sequence ID" value="NZ_CADIKD010000026.1"/>
</dbReference>
<evidence type="ECO:0000256" key="9">
    <source>
        <dbReference type="ARBA" id="ARBA00023136"/>
    </source>
</evidence>
<proteinExistence type="predicted"/>
<dbReference type="GO" id="GO:0009279">
    <property type="term" value="C:cell outer membrane"/>
    <property type="evidence" value="ECO:0007669"/>
    <property type="project" value="UniProtKB-SubCell"/>
</dbReference>
<keyword evidence="14" id="KW-1185">Reference proteome</keyword>
<evidence type="ECO:0000256" key="5">
    <source>
        <dbReference type="ARBA" id="ARBA00022692"/>
    </source>
</evidence>
<dbReference type="InterPro" id="IPR050298">
    <property type="entry name" value="Gram-neg_bact_OMP"/>
</dbReference>
<dbReference type="InterPro" id="IPR033900">
    <property type="entry name" value="Gram_neg_porin_domain"/>
</dbReference>
<comment type="subunit">
    <text evidence="2">Homotrimer.</text>
</comment>
<evidence type="ECO:0000256" key="1">
    <source>
        <dbReference type="ARBA" id="ARBA00004571"/>
    </source>
</evidence>
<evidence type="ECO:0000256" key="2">
    <source>
        <dbReference type="ARBA" id="ARBA00011233"/>
    </source>
</evidence>
<protein>
    <submittedName>
        <fullName evidence="13">Porin</fullName>
    </submittedName>
</protein>
<evidence type="ECO:0000256" key="7">
    <source>
        <dbReference type="ARBA" id="ARBA00023065"/>
    </source>
</evidence>
<name>A0A2N7VJI1_9BURK</name>
<keyword evidence="8" id="KW-0626">Porin</keyword>
<dbReference type="PRINTS" id="PR00184">
    <property type="entry name" value="NEISSPPORIN"/>
</dbReference>
<evidence type="ECO:0000256" key="10">
    <source>
        <dbReference type="ARBA" id="ARBA00023237"/>
    </source>
</evidence>
<dbReference type="SUPFAM" id="SSF56935">
    <property type="entry name" value="Porins"/>
    <property type="match status" value="1"/>
</dbReference>
<dbReference type="InterPro" id="IPR023614">
    <property type="entry name" value="Porin_dom_sf"/>
</dbReference>
<dbReference type="GO" id="GO:0015288">
    <property type="term" value="F:porin activity"/>
    <property type="evidence" value="ECO:0007669"/>
    <property type="project" value="UniProtKB-KW"/>
</dbReference>
<feature type="domain" description="Porin" evidence="12">
    <location>
        <begin position="9"/>
        <end position="365"/>
    </location>
</feature>
<keyword evidence="7" id="KW-0406">Ion transport</keyword>
<dbReference type="EMBL" id="PNYB01000030">
    <property type="protein sequence ID" value="PMS17310.1"/>
    <property type="molecule type" value="Genomic_DNA"/>
</dbReference>
<evidence type="ECO:0000256" key="3">
    <source>
        <dbReference type="ARBA" id="ARBA00022448"/>
    </source>
</evidence>
<dbReference type="GO" id="GO:0034220">
    <property type="term" value="P:monoatomic ion transmembrane transport"/>
    <property type="evidence" value="ECO:0007669"/>
    <property type="project" value="InterPro"/>
</dbReference>
<organism evidence="13 14">
    <name type="scientific">Trinickia soli</name>
    <dbReference type="NCBI Taxonomy" id="380675"/>
    <lineage>
        <taxon>Bacteria</taxon>
        <taxon>Pseudomonadati</taxon>
        <taxon>Pseudomonadota</taxon>
        <taxon>Betaproteobacteria</taxon>
        <taxon>Burkholderiales</taxon>
        <taxon>Burkholderiaceae</taxon>
        <taxon>Trinickia</taxon>
    </lineage>
</organism>
<dbReference type="Proteomes" id="UP000235347">
    <property type="component" value="Unassembled WGS sequence"/>
</dbReference>
<evidence type="ECO:0000256" key="8">
    <source>
        <dbReference type="ARBA" id="ARBA00023114"/>
    </source>
</evidence>
<evidence type="ECO:0000256" key="6">
    <source>
        <dbReference type="ARBA" id="ARBA00022729"/>
    </source>
</evidence>
<evidence type="ECO:0000256" key="4">
    <source>
        <dbReference type="ARBA" id="ARBA00022452"/>
    </source>
</evidence>
<evidence type="ECO:0000259" key="12">
    <source>
        <dbReference type="Pfam" id="PF13609"/>
    </source>
</evidence>
<dbReference type="InterPro" id="IPR002299">
    <property type="entry name" value="Porin_Neis"/>
</dbReference>
<dbReference type="PRINTS" id="PR00182">
    <property type="entry name" value="ECOLNEIPORIN"/>
</dbReference>
<gene>
    <name evidence="13" type="ORF">C0Z19_24470</name>
</gene>
<dbReference type="InterPro" id="IPR001702">
    <property type="entry name" value="Porin_Gram-ve"/>
</dbReference>
<dbReference type="CDD" id="cd00342">
    <property type="entry name" value="gram_neg_porins"/>
    <property type="match status" value="1"/>
</dbReference>
<sequence length="408" mass="42020">MKKQLAACGLAVAATASHAQSSVTLYGIVDIGLTYTNNAQTGVTGGVPRGGAQFAISDAHTTGLSGSRWGLRGKEELGGGLSAIFVLENGFMANSGALAQGGAEFGRQAYVGLMSANVGTITLGRQYDPLVDSVQPFGASGAWGGYMSSHLNDVDNLSNTNRINNSIKFTTPTFHGLRAGALYSFGGVAGNQSQNQIWSVGASYSSDTFAAGIGYLNARNPNVSFYGNTPNKGLASADNLGSFGSATTPESSPAIAGYASAHTTEILGGGASYTLGAATVSAVVTNTRFDSLGASSGPNPRGYVGHAAFTSAELGVRYRWMPALLTGVAFDYTKRNSVNGDGGAKYLQLDLGAIYSLSKRTDLYALAVLQRAMGRDSLGQPAVANVSGFTPSSTDKQIGLRLGIRHKF</sequence>